<evidence type="ECO:0000259" key="3">
    <source>
        <dbReference type="Pfam" id="PF03061"/>
    </source>
</evidence>
<dbReference type="Pfam" id="PF03061">
    <property type="entry name" value="4HBT"/>
    <property type="match status" value="1"/>
</dbReference>
<comment type="similarity">
    <text evidence="1">Belongs to the thioesterase PaaI family.</text>
</comment>
<dbReference type="CDD" id="cd03443">
    <property type="entry name" value="PaaI_thioesterase"/>
    <property type="match status" value="1"/>
</dbReference>
<evidence type="ECO:0000256" key="2">
    <source>
        <dbReference type="ARBA" id="ARBA00022801"/>
    </source>
</evidence>
<name>A0A2S7MXN1_9BACI</name>
<evidence type="ECO:0000313" key="4">
    <source>
        <dbReference type="EMBL" id="PQD94562.1"/>
    </source>
</evidence>
<comment type="caution">
    <text evidence="4">The sequence shown here is derived from an EMBL/GenBank/DDBJ whole genome shotgun (WGS) entry which is preliminary data.</text>
</comment>
<reference evidence="4 5" key="1">
    <citation type="submission" date="2017-12" db="EMBL/GenBank/DDBJ databases">
        <title>Taxonomic description and draft genome of Pradoshia cofamensis Gen. nov., sp. nov., a thermotolerant bacillale isolated from anterior gut of earthworm Eisenia fetida.</title>
        <authorList>
            <person name="Saha T."/>
            <person name="Chakraborty R."/>
        </authorList>
    </citation>
    <scope>NUCLEOTIDE SEQUENCE [LARGE SCALE GENOMIC DNA]</scope>
    <source>
        <strain evidence="4 5">EAG3</strain>
    </source>
</reference>
<dbReference type="Proteomes" id="UP000239663">
    <property type="component" value="Unassembled WGS sequence"/>
</dbReference>
<dbReference type="InterPro" id="IPR003736">
    <property type="entry name" value="PAAI_dom"/>
</dbReference>
<protein>
    <submittedName>
        <fullName evidence="4">Phenylacetic acid degradation protein</fullName>
    </submittedName>
</protein>
<gene>
    <name evidence="4" type="ORF">CYL18_14235</name>
</gene>
<accession>A0A2S7MXN1</accession>
<dbReference type="Gene3D" id="3.10.129.10">
    <property type="entry name" value="Hotdog Thioesterase"/>
    <property type="match status" value="1"/>
</dbReference>
<dbReference type="AlphaFoldDB" id="A0A2S7MXN1"/>
<dbReference type="GO" id="GO:0047617">
    <property type="term" value="F:fatty acyl-CoA hydrolase activity"/>
    <property type="evidence" value="ECO:0007669"/>
    <property type="project" value="InterPro"/>
</dbReference>
<keyword evidence="2" id="KW-0378">Hydrolase</keyword>
<dbReference type="InterPro" id="IPR006683">
    <property type="entry name" value="Thioestr_dom"/>
</dbReference>
<proteinExistence type="inferred from homology"/>
<evidence type="ECO:0000313" key="5">
    <source>
        <dbReference type="Proteomes" id="UP000239663"/>
    </source>
</evidence>
<keyword evidence="5" id="KW-1185">Reference proteome</keyword>
<sequence length="134" mass="14671">MESLDHVRKLFENSAFNQHLNIRTDIFEAGNVRCTLQVQDHHLNVNGAVHGGVLFSLLDSVMGATIRSKTGIPLVTVNMSTHYLAAVFEGEKLTARAEITHLGRSLVTAEGFLEGEDGLLKTKAIGTFKLLRKA</sequence>
<dbReference type="OrthoDB" id="337200at2"/>
<dbReference type="RefSeq" id="WP_104850200.1">
    <property type="nucleotide sequence ID" value="NZ_PKOZ01000009.1"/>
</dbReference>
<dbReference type="PANTHER" id="PTHR21660">
    <property type="entry name" value="THIOESTERASE SUPERFAMILY MEMBER-RELATED"/>
    <property type="match status" value="1"/>
</dbReference>
<dbReference type="EMBL" id="PKOZ01000009">
    <property type="protein sequence ID" value="PQD94562.1"/>
    <property type="molecule type" value="Genomic_DNA"/>
</dbReference>
<feature type="domain" description="Thioesterase" evidence="3">
    <location>
        <begin position="46"/>
        <end position="119"/>
    </location>
</feature>
<dbReference type="PANTHER" id="PTHR21660:SF1">
    <property type="entry name" value="ACYL-COENZYME A THIOESTERASE 13"/>
    <property type="match status" value="1"/>
</dbReference>
<dbReference type="InterPro" id="IPR039298">
    <property type="entry name" value="ACOT13"/>
</dbReference>
<dbReference type="SUPFAM" id="SSF54637">
    <property type="entry name" value="Thioesterase/thiol ester dehydrase-isomerase"/>
    <property type="match status" value="1"/>
</dbReference>
<dbReference type="NCBIfam" id="TIGR00369">
    <property type="entry name" value="unchar_dom_1"/>
    <property type="match status" value="1"/>
</dbReference>
<organism evidence="4 5">
    <name type="scientific">Pradoshia eiseniae</name>
    <dbReference type="NCBI Taxonomy" id="2064768"/>
    <lineage>
        <taxon>Bacteria</taxon>
        <taxon>Bacillati</taxon>
        <taxon>Bacillota</taxon>
        <taxon>Bacilli</taxon>
        <taxon>Bacillales</taxon>
        <taxon>Bacillaceae</taxon>
        <taxon>Pradoshia</taxon>
    </lineage>
</organism>
<dbReference type="InterPro" id="IPR029069">
    <property type="entry name" value="HotDog_dom_sf"/>
</dbReference>
<evidence type="ECO:0000256" key="1">
    <source>
        <dbReference type="ARBA" id="ARBA00008324"/>
    </source>
</evidence>